<organism evidence="2 3">
    <name type="scientific">Armatimonas rosea</name>
    <dbReference type="NCBI Taxonomy" id="685828"/>
    <lineage>
        <taxon>Bacteria</taxon>
        <taxon>Bacillati</taxon>
        <taxon>Armatimonadota</taxon>
        <taxon>Armatimonadia</taxon>
        <taxon>Armatimonadales</taxon>
        <taxon>Armatimonadaceae</taxon>
        <taxon>Armatimonas</taxon>
    </lineage>
</organism>
<dbReference type="PANTHER" id="PTHR35811">
    <property type="entry name" value="SLR1870 PROTEIN"/>
    <property type="match status" value="1"/>
</dbReference>
<feature type="domain" description="HTH OST-type" evidence="1">
    <location>
        <begin position="168"/>
        <end position="241"/>
    </location>
</feature>
<dbReference type="Gene3D" id="3.40.50.1010">
    <property type="entry name" value="5'-nuclease"/>
    <property type="match status" value="1"/>
</dbReference>
<dbReference type="GO" id="GO:0004540">
    <property type="term" value="F:RNA nuclease activity"/>
    <property type="evidence" value="ECO:0007669"/>
    <property type="project" value="InterPro"/>
</dbReference>
<gene>
    <name evidence="2" type="ORF">HNQ39_003482</name>
</gene>
<name>A0A7W9SRT5_ARMRO</name>
<dbReference type="InterPro" id="IPR021139">
    <property type="entry name" value="NYN"/>
</dbReference>
<dbReference type="PANTHER" id="PTHR35811:SF1">
    <property type="entry name" value="HTH OST-TYPE DOMAIN-CONTAINING PROTEIN"/>
    <property type="match status" value="1"/>
</dbReference>
<dbReference type="EMBL" id="JACHGW010000003">
    <property type="protein sequence ID" value="MBB6051672.1"/>
    <property type="molecule type" value="Genomic_DNA"/>
</dbReference>
<evidence type="ECO:0000313" key="2">
    <source>
        <dbReference type="EMBL" id="MBB6051672.1"/>
    </source>
</evidence>
<dbReference type="Pfam" id="PF01936">
    <property type="entry name" value="NYN"/>
    <property type="match status" value="1"/>
</dbReference>
<comment type="caution">
    <text evidence="2">The sequence shown here is derived from an EMBL/GenBank/DDBJ whole genome shotgun (WGS) entry which is preliminary data.</text>
</comment>
<dbReference type="PROSITE" id="PS51644">
    <property type="entry name" value="HTH_OST"/>
    <property type="match status" value="1"/>
</dbReference>
<protein>
    <recommendedName>
        <fullName evidence="1">HTH OST-type domain-containing protein</fullName>
    </recommendedName>
</protein>
<evidence type="ECO:0000259" key="1">
    <source>
        <dbReference type="PROSITE" id="PS51644"/>
    </source>
</evidence>
<reference evidence="2 3" key="1">
    <citation type="submission" date="2020-08" db="EMBL/GenBank/DDBJ databases">
        <title>Genomic Encyclopedia of Type Strains, Phase IV (KMG-IV): sequencing the most valuable type-strain genomes for metagenomic binning, comparative biology and taxonomic classification.</title>
        <authorList>
            <person name="Goeker M."/>
        </authorList>
    </citation>
    <scope>NUCLEOTIDE SEQUENCE [LARGE SCALE GENOMIC DNA]</scope>
    <source>
        <strain evidence="2 3">DSM 23562</strain>
    </source>
</reference>
<proteinExistence type="predicted"/>
<dbReference type="AlphaFoldDB" id="A0A7W9SRT5"/>
<dbReference type="Proteomes" id="UP000520814">
    <property type="component" value="Unassembled WGS sequence"/>
</dbReference>
<sequence>MNRPFNPESDRRFRVAVFVDFENVKRSVDDFFENDRVDFKLILDEIVRITQGRILLKRAYADWSVFRDYRAELLDNAIEPIQTFPLTPKGKNGSDIRLAIDVMEYVLRHPELTHVVIVSGDSDYTPLVVKLRELGVQVLGLGVRSNSANYLVKACDRFLFYDDLKVAPAQDPAALLVRALSVMGNRPVPGSALKIQMRRIDPSFDETRLGFGSFLEFLRANLHLVDVHKPSVGDVTVAPQGTLEAEGETLYTPPTPADKLRLWLRENNFRYVPCTERHTIIAGLYDIFVAAEAEGGVSLKEAKDRLHAWVEEVHSDITWDAVNSTIYHLFYTWCFEFDRGDEAESKQLWDRRTRLQPDITDADDLIEKTERGIARKLWERDRDGVDAEALNEWLYDGNPEDLESVKELIEIVSDPDYTTVGRVGGG</sequence>
<keyword evidence="3" id="KW-1185">Reference proteome</keyword>
<dbReference type="CDD" id="cd11297">
    <property type="entry name" value="PIN_LabA-like_N_1"/>
    <property type="match status" value="1"/>
</dbReference>
<evidence type="ECO:0000313" key="3">
    <source>
        <dbReference type="Proteomes" id="UP000520814"/>
    </source>
</evidence>
<accession>A0A7W9SRT5</accession>
<dbReference type="RefSeq" id="WP_184199104.1">
    <property type="nucleotide sequence ID" value="NZ_JACHGW010000003.1"/>
</dbReference>
<dbReference type="InterPro" id="IPR025605">
    <property type="entry name" value="OST-HTH/LOTUS_dom"/>
</dbReference>